<reference evidence="1" key="1">
    <citation type="submission" date="2018-06" db="EMBL/GenBank/DDBJ databases">
        <authorList>
            <person name="Zhirakovskaya E."/>
        </authorList>
    </citation>
    <scope>NUCLEOTIDE SEQUENCE</scope>
</reference>
<dbReference type="EMBL" id="UOEF01000215">
    <property type="protein sequence ID" value="VAV95712.1"/>
    <property type="molecule type" value="Genomic_DNA"/>
</dbReference>
<name>A0A3B0RWE8_9ZZZZ</name>
<organism evidence="1">
    <name type="scientific">hydrothermal vent metagenome</name>
    <dbReference type="NCBI Taxonomy" id="652676"/>
    <lineage>
        <taxon>unclassified sequences</taxon>
        <taxon>metagenomes</taxon>
        <taxon>ecological metagenomes</taxon>
    </lineage>
</organism>
<dbReference type="AlphaFoldDB" id="A0A3B0RWE8"/>
<protein>
    <submittedName>
        <fullName evidence="1">Uncharacterized protein</fullName>
    </submittedName>
</protein>
<evidence type="ECO:0000313" key="1">
    <source>
        <dbReference type="EMBL" id="VAV95712.1"/>
    </source>
</evidence>
<accession>A0A3B0RWE8</accession>
<gene>
    <name evidence="1" type="ORF">MNBD_ALPHA04-1734</name>
</gene>
<sequence length="111" mass="12151">MDHDQKLLIHAEMLSLLENIPVSLVERHPVQFLMHLDQVRQKAAQHHLTALHDLSCAFETALQQAFQNGSGLVTAKSYLDAMQDALGPGRLDAGMTEALMANVALRLGGQP</sequence>
<proteinExistence type="predicted"/>